<feature type="chain" id="PRO_5035765279" evidence="1">
    <location>
        <begin position="17"/>
        <end position="136"/>
    </location>
</feature>
<keyword evidence="1" id="KW-0732">Signal</keyword>
<dbReference type="Pfam" id="PF17619">
    <property type="entry name" value="SCVP"/>
    <property type="match status" value="1"/>
</dbReference>
<name>A0A8R1HMG8_CAEJA</name>
<sequence length="136" mass="14541">MQSSIPIAFLLVGVLAGVVELCGNVNSAPPAASENKTEGRKRRHVYNTEVIQIELQTTLKSATDADFSKIENVVGPAYEQLVDGAQRHIEAGGAEMKYTLINADCGKAQLFARAIKDTTSFITGATVKCNNQVSTI</sequence>
<dbReference type="EnsemblMetazoa" id="CJA06201.1">
    <property type="protein sequence ID" value="CJA06201.1"/>
    <property type="gene ID" value="WBGene00125405"/>
</dbReference>
<feature type="signal peptide" evidence="1">
    <location>
        <begin position="1"/>
        <end position="16"/>
    </location>
</feature>
<organism evidence="2 3">
    <name type="scientific">Caenorhabditis japonica</name>
    <dbReference type="NCBI Taxonomy" id="281687"/>
    <lineage>
        <taxon>Eukaryota</taxon>
        <taxon>Metazoa</taxon>
        <taxon>Ecdysozoa</taxon>
        <taxon>Nematoda</taxon>
        <taxon>Chromadorea</taxon>
        <taxon>Rhabditida</taxon>
        <taxon>Rhabditina</taxon>
        <taxon>Rhabditomorpha</taxon>
        <taxon>Rhabditoidea</taxon>
        <taxon>Rhabditidae</taxon>
        <taxon>Peloderinae</taxon>
        <taxon>Caenorhabditis</taxon>
    </lineage>
</organism>
<accession>A0A8R1HMG8</accession>
<evidence type="ECO:0000313" key="3">
    <source>
        <dbReference type="Proteomes" id="UP000005237"/>
    </source>
</evidence>
<dbReference type="InterPro" id="IPR035126">
    <property type="entry name" value="SCVP"/>
</dbReference>
<evidence type="ECO:0000313" key="2">
    <source>
        <dbReference type="EnsemblMetazoa" id="CJA06201.1"/>
    </source>
</evidence>
<reference evidence="3" key="1">
    <citation type="submission" date="2010-08" db="EMBL/GenBank/DDBJ databases">
        <authorList>
            <consortium name="Caenorhabditis japonica Sequencing Consortium"/>
            <person name="Wilson R.K."/>
        </authorList>
    </citation>
    <scope>NUCLEOTIDE SEQUENCE [LARGE SCALE GENOMIC DNA]</scope>
    <source>
        <strain evidence="3">DF5081</strain>
    </source>
</reference>
<keyword evidence="3" id="KW-1185">Reference proteome</keyword>
<dbReference type="Proteomes" id="UP000005237">
    <property type="component" value="Unassembled WGS sequence"/>
</dbReference>
<proteinExistence type="predicted"/>
<reference evidence="2" key="2">
    <citation type="submission" date="2022-06" db="UniProtKB">
        <authorList>
            <consortium name="EnsemblMetazoa"/>
        </authorList>
    </citation>
    <scope>IDENTIFICATION</scope>
    <source>
        <strain evidence="2">DF5081</strain>
    </source>
</reference>
<evidence type="ECO:0000256" key="1">
    <source>
        <dbReference type="SAM" id="SignalP"/>
    </source>
</evidence>
<dbReference type="AlphaFoldDB" id="A0A8R1HMG8"/>
<protein>
    <submittedName>
        <fullName evidence="2">Uncharacterized protein</fullName>
    </submittedName>
</protein>